<dbReference type="KEGG" id="pib:BBD41_03600"/>
<accession>A0A1B2DVM4</accession>
<feature type="DNA-binding region" description="H-T-H motif" evidence="4">
    <location>
        <begin position="32"/>
        <end position="51"/>
    </location>
</feature>
<dbReference type="PRINTS" id="PR00455">
    <property type="entry name" value="HTHTETR"/>
</dbReference>
<name>A0A1B2DVM4_9BACL</name>
<evidence type="ECO:0000256" key="1">
    <source>
        <dbReference type="ARBA" id="ARBA00023015"/>
    </source>
</evidence>
<feature type="domain" description="HTH tetR-type" evidence="5">
    <location>
        <begin position="9"/>
        <end position="69"/>
    </location>
</feature>
<dbReference type="Gene3D" id="1.10.357.10">
    <property type="entry name" value="Tetracycline Repressor, domain 2"/>
    <property type="match status" value="1"/>
</dbReference>
<dbReference type="InterPro" id="IPR001647">
    <property type="entry name" value="HTH_TetR"/>
</dbReference>
<keyword evidence="3" id="KW-0804">Transcription</keyword>
<evidence type="ECO:0000256" key="4">
    <source>
        <dbReference type="PROSITE-ProRule" id="PRU00335"/>
    </source>
</evidence>
<sequence>MKRSKTEAQETMERLLQVAREEFAEKGYADTALEMVADIAQVTRGALYHHFKNKKGLFLAVLDLVQREVSERVASEASRSGEPWEQLLLGCRAFIAAAVEPQNKRIMLIDGPAVAGWETWRQMDEIHSMRHLREQLDGMQQKGEMKQLPVDAMTHALSGAMNECSLWVAEAEDTAQAADESMQIIETMLTGFRH</sequence>
<dbReference type="InterPro" id="IPR049484">
    <property type="entry name" value="Rv0078-like_C"/>
</dbReference>
<dbReference type="InterPro" id="IPR009057">
    <property type="entry name" value="Homeodomain-like_sf"/>
</dbReference>
<dbReference type="AlphaFoldDB" id="A0A1B2DVM4"/>
<reference evidence="6" key="1">
    <citation type="submission" date="2016-08" db="EMBL/GenBank/DDBJ databases">
        <title>Complete Genome Seqeunce of Paenibacillus sp. nov. IHBB 9852 from high altitute lake of Indian trans-Himalayas.</title>
        <authorList>
            <person name="Kiran S."/>
            <person name="Swarnkar M.K."/>
            <person name="Rana A."/>
            <person name="Tewari R."/>
            <person name="Gulati A."/>
        </authorList>
    </citation>
    <scope>NUCLEOTIDE SEQUENCE [LARGE SCALE GENOMIC DNA]</scope>
    <source>
        <strain evidence="6">IHBB 9852</strain>
    </source>
</reference>
<keyword evidence="1" id="KW-0805">Transcription regulation</keyword>
<dbReference type="Pfam" id="PF00440">
    <property type="entry name" value="TetR_N"/>
    <property type="match status" value="1"/>
</dbReference>
<dbReference type="RefSeq" id="WP_099476753.1">
    <property type="nucleotide sequence ID" value="NZ_CP016809.1"/>
</dbReference>
<organism evidence="6">
    <name type="scientific">Paenibacillus ihbetae</name>
    <dbReference type="NCBI Taxonomy" id="1870820"/>
    <lineage>
        <taxon>Bacteria</taxon>
        <taxon>Bacillati</taxon>
        <taxon>Bacillota</taxon>
        <taxon>Bacilli</taxon>
        <taxon>Bacillales</taxon>
        <taxon>Paenibacillaceae</taxon>
        <taxon>Paenibacillus</taxon>
    </lineage>
</organism>
<protein>
    <submittedName>
        <fullName evidence="6">Transcriptional regulator</fullName>
    </submittedName>
</protein>
<keyword evidence="2 4" id="KW-0238">DNA-binding</keyword>
<evidence type="ECO:0000313" key="6">
    <source>
        <dbReference type="EMBL" id="ANY71741.1"/>
    </source>
</evidence>
<dbReference type="Pfam" id="PF21351">
    <property type="entry name" value="TetR_C_41"/>
    <property type="match status" value="1"/>
</dbReference>
<proteinExistence type="predicted"/>
<gene>
    <name evidence="6" type="ORF">BBD41_03600</name>
</gene>
<dbReference type="PROSITE" id="PS50977">
    <property type="entry name" value="HTH_TETR_2"/>
    <property type="match status" value="1"/>
</dbReference>
<evidence type="ECO:0000256" key="2">
    <source>
        <dbReference type="ARBA" id="ARBA00023125"/>
    </source>
</evidence>
<dbReference type="InterPro" id="IPR050109">
    <property type="entry name" value="HTH-type_TetR-like_transc_reg"/>
</dbReference>
<dbReference type="PANTHER" id="PTHR30055">
    <property type="entry name" value="HTH-TYPE TRANSCRIPTIONAL REGULATOR RUTR"/>
    <property type="match status" value="1"/>
</dbReference>
<dbReference type="EMBL" id="CP016809">
    <property type="protein sequence ID" value="ANY71741.1"/>
    <property type="molecule type" value="Genomic_DNA"/>
</dbReference>
<dbReference type="GO" id="GO:0003700">
    <property type="term" value="F:DNA-binding transcription factor activity"/>
    <property type="evidence" value="ECO:0007669"/>
    <property type="project" value="TreeGrafter"/>
</dbReference>
<evidence type="ECO:0000256" key="3">
    <source>
        <dbReference type="ARBA" id="ARBA00023163"/>
    </source>
</evidence>
<dbReference type="PANTHER" id="PTHR30055:SF234">
    <property type="entry name" value="HTH-TYPE TRANSCRIPTIONAL REGULATOR BETI"/>
    <property type="match status" value="1"/>
</dbReference>
<evidence type="ECO:0000259" key="5">
    <source>
        <dbReference type="PROSITE" id="PS50977"/>
    </source>
</evidence>
<dbReference type="SUPFAM" id="SSF46689">
    <property type="entry name" value="Homeodomain-like"/>
    <property type="match status" value="1"/>
</dbReference>
<dbReference type="GO" id="GO:0000976">
    <property type="term" value="F:transcription cis-regulatory region binding"/>
    <property type="evidence" value="ECO:0007669"/>
    <property type="project" value="TreeGrafter"/>
</dbReference>